<proteinExistence type="predicted"/>
<feature type="region of interest" description="Disordered" evidence="1">
    <location>
        <begin position="332"/>
        <end position="353"/>
    </location>
</feature>
<organism evidence="2">
    <name type="scientific">Timema bartmani</name>
    <dbReference type="NCBI Taxonomy" id="61472"/>
    <lineage>
        <taxon>Eukaryota</taxon>
        <taxon>Metazoa</taxon>
        <taxon>Ecdysozoa</taxon>
        <taxon>Arthropoda</taxon>
        <taxon>Hexapoda</taxon>
        <taxon>Insecta</taxon>
        <taxon>Pterygota</taxon>
        <taxon>Neoptera</taxon>
        <taxon>Polyneoptera</taxon>
        <taxon>Phasmatodea</taxon>
        <taxon>Timematodea</taxon>
        <taxon>Timematoidea</taxon>
        <taxon>Timematidae</taxon>
        <taxon>Timema</taxon>
    </lineage>
</organism>
<dbReference type="AlphaFoldDB" id="A0A7R9I2E3"/>
<evidence type="ECO:0000256" key="1">
    <source>
        <dbReference type="SAM" id="MobiDB-lite"/>
    </source>
</evidence>
<name>A0A7R9I2E3_9NEOP</name>
<gene>
    <name evidence="2" type="ORF">TBIB3V08_LOCUS6516</name>
</gene>
<sequence>MEEKCARLDVALSERFDSEQGVRQGYVMSPWFFIFMDKSQRDACEDGVGVQMYNVDTTTHKELTEPTQVRAVTARGHGVIKHSRVFEKGMYPYLRGEMVENHIGETTLSTPNRDLYLNLTVISGLVFCENSALDHAAIEAVYGFFLVAVAYVREHQNLEEPEIELVRRMLVVITYIRFLFVLNSTVAFDSFSYHQLQDAGRAEVDLCLLGPVGQSGPQQHEWSCLSTARANQSISSSLRCNIRVLHKFEAFIGLISILAFVVSRVDLQTALLRQTLALTSLPHPRRLVVGEGRGMSGGEERTGGKVKKKARSLELDGDRKLGGHTACHGATRAKSLGLPLEPREPSSTTVQRPPSSYISISIFSNSITSVFNVVTTSTRGHIAQGC</sequence>
<reference evidence="2" key="1">
    <citation type="submission" date="2020-11" db="EMBL/GenBank/DDBJ databases">
        <authorList>
            <person name="Tran Van P."/>
        </authorList>
    </citation>
    <scope>NUCLEOTIDE SEQUENCE</scope>
</reference>
<dbReference type="EMBL" id="OD566508">
    <property type="protein sequence ID" value="CAD7444128.1"/>
    <property type="molecule type" value="Genomic_DNA"/>
</dbReference>
<protein>
    <submittedName>
        <fullName evidence="2">Uncharacterized protein</fullName>
    </submittedName>
</protein>
<evidence type="ECO:0000313" key="2">
    <source>
        <dbReference type="EMBL" id="CAD7444128.1"/>
    </source>
</evidence>
<feature type="region of interest" description="Disordered" evidence="1">
    <location>
        <begin position="289"/>
        <end position="311"/>
    </location>
</feature>
<accession>A0A7R9I2E3</accession>